<keyword evidence="2" id="KW-1185">Reference proteome</keyword>
<organism evidence="1 2">
    <name type="scientific">Suillus subaureus</name>
    <dbReference type="NCBI Taxonomy" id="48587"/>
    <lineage>
        <taxon>Eukaryota</taxon>
        <taxon>Fungi</taxon>
        <taxon>Dikarya</taxon>
        <taxon>Basidiomycota</taxon>
        <taxon>Agaricomycotina</taxon>
        <taxon>Agaricomycetes</taxon>
        <taxon>Agaricomycetidae</taxon>
        <taxon>Boletales</taxon>
        <taxon>Suillineae</taxon>
        <taxon>Suillaceae</taxon>
        <taxon>Suillus</taxon>
    </lineage>
</organism>
<dbReference type="GeneID" id="64633406"/>
<protein>
    <submittedName>
        <fullName evidence="1">Uncharacterized protein</fullName>
    </submittedName>
</protein>
<dbReference type="AlphaFoldDB" id="A0A9P7JI67"/>
<dbReference type="Proteomes" id="UP000807769">
    <property type="component" value="Unassembled WGS sequence"/>
</dbReference>
<reference evidence="1" key="1">
    <citation type="journal article" date="2020" name="New Phytol.">
        <title>Comparative genomics reveals dynamic genome evolution in host specialist ectomycorrhizal fungi.</title>
        <authorList>
            <person name="Lofgren L.A."/>
            <person name="Nguyen N.H."/>
            <person name="Vilgalys R."/>
            <person name="Ruytinx J."/>
            <person name="Liao H.L."/>
            <person name="Branco S."/>
            <person name="Kuo A."/>
            <person name="LaButti K."/>
            <person name="Lipzen A."/>
            <person name="Andreopoulos W."/>
            <person name="Pangilinan J."/>
            <person name="Riley R."/>
            <person name="Hundley H."/>
            <person name="Na H."/>
            <person name="Barry K."/>
            <person name="Grigoriev I.V."/>
            <person name="Stajich J.E."/>
            <person name="Kennedy P.G."/>
        </authorList>
    </citation>
    <scope>NUCLEOTIDE SEQUENCE</scope>
    <source>
        <strain evidence="1">MN1</strain>
    </source>
</reference>
<proteinExistence type="predicted"/>
<dbReference type="OrthoDB" id="3269232at2759"/>
<comment type="caution">
    <text evidence="1">The sequence shown here is derived from an EMBL/GenBank/DDBJ whole genome shotgun (WGS) entry which is preliminary data.</text>
</comment>
<sequence length="180" mass="20419">MNILNKRYCKVLHGQLANQEAKKQKGKAKGKLMGDGLPCFLSGDEFYEKVIEFEHEQKKCIAEKMRKEECEKRAKGLAYHTALEKWNEDKLRAKAEGWKFSEAKPVLGKLCGPIPRPALNVVCEEDAASSGGESFDLDGISDASDEDQLMDTYPHKPNMLRQLAGPWRQSIIFVHALYQY</sequence>
<dbReference type="EMBL" id="JABBWG010000004">
    <property type="protein sequence ID" value="KAG1823694.1"/>
    <property type="molecule type" value="Genomic_DNA"/>
</dbReference>
<evidence type="ECO:0000313" key="2">
    <source>
        <dbReference type="Proteomes" id="UP000807769"/>
    </source>
</evidence>
<dbReference type="RefSeq" id="XP_041197754.1">
    <property type="nucleotide sequence ID" value="XM_041339390.1"/>
</dbReference>
<name>A0A9P7JI67_9AGAM</name>
<evidence type="ECO:0000313" key="1">
    <source>
        <dbReference type="EMBL" id="KAG1823694.1"/>
    </source>
</evidence>
<gene>
    <name evidence="1" type="ORF">BJ212DRAFT_1476571</name>
</gene>
<accession>A0A9P7JI67</accession>